<comment type="caution">
    <text evidence="2">The sequence shown here is derived from an EMBL/GenBank/DDBJ whole genome shotgun (WGS) entry which is preliminary data.</text>
</comment>
<dbReference type="Pfam" id="PF00646">
    <property type="entry name" value="F-box"/>
    <property type="match status" value="1"/>
</dbReference>
<name>A0A1R3IHZ3_9ROSI</name>
<dbReference type="InterPro" id="IPR050796">
    <property type="entry name" value="SCF_F-box_component"/>
</dbReference>
<dbReference type="Proteomes" id="UP000187203">
    <property type="component" value="Unassembled WGS sequence"/>
</dbReference>
<evidence type="ECO:0000313" key="3">
    <source>
        <dbReference type="Proteomes" id="UP000187203"/>
    </source>
</evidence>
<dbReference type="CDD" id="cd22157">
    <property type="entry name" value="F-box_AtFBW1-like"/>
    <property type="match status" value="1"/>
</dbReference>
<dbReference type="InterPro" id="IPR011043">
    <property type="entry name" value="Gal_Oxase/kelch_b-propeller"/>
</dbReference>
<sequence>MGRRKGKKIRACGEEAKRVLTDLPTGMVMEILSWLPLKSLFNCRCVCKTWLQIISDPHFAKLHLSRSAISILIRDRFPLIQREYLRLYQIVKALDSGFIQIEEMVFGPRLNLPEHSPISFLVNSCNGLVCLHEINERDVLYVCNPVLGEFITIKVPEGDNRKSVAFCFGFSAKTNQYKVLQTFYVNGAGPKAEVYTVGTRSWRSLGNAPISIQDQRPCFDAYLHGAFHWVMYSDDGNSKDQIVCFDFEKEMFREVPFFQFPCGRSRVTTLKLGVLEDCLCVCGYPDYDSNHFEIWVMKDYGVKESWSMQFRIKHKDLSGASESDWLYPLILLKNGRMLMSYGDDRVVCYNLKKKRFRETDIFRTVDGVDGFDTVAYTPCFVSLKDVAKGEQISR</sequence>
<dbReference type="AlphaFoldDB" id="A0A1R3IHZ3"/>
<dbReference type="STRING" id="93759.A0A1R3IHZ3"/>
<evidence type="ECO:0000313" key="2">
    <source>
        <dbReference type="EMBL" id="OMO82173.1"/>
    </source>
</evidence>
<dbReference type="InterPro" id="IPR036047">
    <property type="entry name" value="F-box-like_dom_sf"/>
</dbReference>
<dbReference type="PANTHER" id="PTHR31672:SF13">
    <property type="entry name" value="F-BOX PROTEIN CPR30-LIKE"/>
    <property type="match status" value="1"/>
</dbReference>
<dbReference type="NCBIfam" id="TIGR01640">
    <property type="entry name" value="F_box_assoc_1"/>
    <property type="match status" value="1"/>
</dbReference>
<dbReference type="InterPro" id="IPR006527">
    <property type="entry name" value="F-box-assoc_dom_typ1"/>
</dbReference>
<proteinExistence type="predicted"/>
<dbReference type="InterPro" id="IPR001810">
    <property type="entry name" value="F-box_dom"/>
</dbReference>
<dbReference type="SUPFAM" id="SSF50965">
    <property type="entry name" value="Galactose oxidase, central domain"/>
    <property type="match status" value="1"/>
</dbReference>
<protein>
    <recommendedName>
        <fullName evidence="1">F-box domain-containing protein</fullName>
    </recommendedName>
</protein>
<dbReference type="Gene3D" id="1.20.1280.50">
    <property type="match status" value="1"/>
</dbReference>
<dbReference type="EMBL" id="AWUE01018168">
    <property type="protein sequence ID" value="OMO82173.1"/>
    <property type="molecule type" value="Genomic_DNA"/>
</dbReference>
<dbReference type="OrthoDB" id="610337at2759"/>
<dbReference type="InterPro" id="IPR017451">
    <property type="entry name" value="F-box-assoc_interact_dom"/>
</dbReference>
<evidence type="ECO:0000259" key="1">
    <source>
        <dbReference type="PROSITE" id="PS50181"/>
    </source>
</evidence>
<accession>A0A1R3IHZ3</accession>
<feature type="domain" description="F-box" evidence="1">
    <location>
        <begin position="17"/>
        <end position="62"/>
    </location>
</feature>
<gene>
    <name evidence="2" type="ORF">COLO4_23193</name>
</gene>
<dbReference type="SUPFAM" id="SSF81383">
    <property type="entry name" value="F-box domain"/>
    <property type="match status" value="1"/>
</dbReference>
<dbReference type="PROSITE" id="PS50181">
    <property type="entry name" value="FBOX"/>
    <property type="match status" value="1"/>
</dbReference>
<dbReference type="Pfam" id="PF07734">
    <property type="entry name" value="FBA_1"/>
    <property type="match status" value="1"/>
</dbReference>
<reference evidence="3" key="1">
    <citation type="submission" date="2013-09" db="EMBL/GenBank/DDBJ databases">
        <title>Corchorus olitorius genome sequencing.</title>
        <authorList>
            <person name="Alam M."/>
            <person name="Haque M.S."/>
            <person name="Islam M.S."/>
            <person name="Emdad E.M."/>
            <person name="Islam M.M."/>
            <person name="Ahmed B."/>
            <person name="Halim A."/>
            <person name="Hossen Q.M.M."/>
            <person name="Hossain M.Z."/>
            <person name="Ahmed R."/>
            <person name="Khan M.M."/>
            <person name="Islam R."/>
            <person name="Rashid M.M."/>
            <person name="Khan S.A."/>
            <person name="Rahman M.S."/>
            <person name="Alam M."/>
            <person name="Yahiya A.S."/>
            <person name="Khan M.S."/>
            <person name="Azam M.S."/>
            <person name="Haque T."/>
            <person name="Lashkar M.Z.H."/>
            <person name="Akhand A.I."/>
            <person name="Morshed G."/>
            <person name="Roy S."/>
            <person name="Uddin K.S."/>
            <person name="Rabeya T."/>
            <person name="Hossain A.S."/>
            <person name="Chowdhury A."/>
            <person name="Snigdha A.R."/>
            <person name="Mortoza M.S."/>
            <person name="Matin S.A."/>
            <person name="Hoque S.M.E."/>
            <person name="Islam M.K."/>
            <person name="Roy D.K."/>
            <person name="Haider R."/>
            <person name="Moosa M.M."/>
            <person name="Elias S.M."/>
            <person name="Hasan A.M."/>
            <person name="Jahan S."/>
            <person name="Shafiuddin M."/>
            <person name="Mahmood N."/>
            <person name="Shommy N.S."/>
        </authorList>
    </citation>
    <scope>NUCLEOTIDE SEQUENCE [LARGE SCALE GENOMIC DNA]</scope>
    <source>
        <strain evidence="3">cv. O-4</strain>
    </source>
</reference>
<organism evidence="2 3">
    <name type="scientific">Corchorus olitorius</name>
    <dbReference type="NCBI Taxonomy" id="93759"/>
    <lineage>
        <taxon>Eukaryota</taxon>
        <taxon>Viridiplantae</taxon>
        <taxon>Streptophyta</taxon>
        <taxon>Embryophyta</taxon>
        <taxon>Tracheophyta</taxon>
        <taxon>Spermatophyta</taxon>
        <taxon>Magnoliopsida</taxon>
        <taxon>eudicotyledons</taxon>
        <taxon>Gunneridae</taxon>
        <taxon>Pentapetalae</taxon>
        <taxon>rosids</taxon>
        <taxon>malvids</taxon>
        <taxon>Malvales</taxon>
        <taxon>Malvaceae</taxon>
        <taxon>Grewioideae</taxon>
        <taxon>Apeibeae</taxon>
        <taxon>Corchorus</taxon>
    </lineage>
</organism>
<keyword evidence="3" id="KW-1185">Reference proteome</keyword>
<dbReference type="PANTHER" id="PTHR31672">
    <property type="entry name" value="BNACNNG10540D PROTEIN"/>
    <property type="match status" value="1"/>
</dbReference>
<dbReference type="SMART" id="SM00256">
    <property type="entry name" value="FBOX"/>
    <property type="match status" value="1"/>
</dbReference>